<evidence type="ECO:0000313" key="2">
    <source>
        <dbReference type="Proteomes" id="UP000828390"/>
    </source>
</evidence>
<sequence>MKTRQICLHERSQRPILQNSTIWIHDLVGNGAVLHCRSGNLTSLRSSLLLSTKRLTVLRLLNTERLMANTG</sequence>
<protein>
    <submittedName>
        <fullName evidence="1">Uncharacterized protein</fullName>
    </submittedName>
</protein>
<evidence type="ECO:0000313" key="1">
    <source>
        <dbReference type="EMBL" id="KAH3721067.1"/>
    </source>
</evidence>
<dbReference type="EMBL" id="JAIWYP010000013">
    <property type="protein sequence ID" value="KAH3721067.1"/>
    <property type="molecule type" value="Genomic_DNA"/>
</dbReference>
<reference evidence="1" key="1">
    <citation type="journal article" date="2019" name="bioRxiv">
        <title>The Genome of the Zebra Mussel, Dreissena polymorpha: A Resource for Invasive Species Research.</title>
        <authorList>
            <person name="McCartney M.A."/>
            <person name="Auch B."/>
            <person name="Kono T."/>
            <person name="Mallez S."/>
            <person name="Zhang Y."/>
            <person name="Obille A."/>
            <person name="Becker A."/>
            <person name="Abrahante J.E."/>
            <person name="Garbe J."/>
            <person name="Badalamenti J.P."/>
            <person name="Herman A."/>
            <person name="Mangelson H."/>
            <person name="Liachko I."/>
            <person name="Sullivan S."/>
            <person name="Sone E.D."/>
            <person name="Koren S."/>
            <person name="Silverstein K.A.T."/>
            <person name="Beckman K.B."/>
            <person name="Gohl D.M."/>
        </authorList>
    </citation>
    <scope>NUCLEOTIDE SEQUENCE</scope>
    <source>
        <strain evidence="1">Duluth1</strain>
        <tissue evidence="1">Whole animal</tissue>
    </source>
</reference>
<reference evidence="1" key="2">
    <citation type="submission" date="2020-11" db="EMBL/GenBank/DDBJ databases">
        <authorList>
            <person name="McCartney M.A."/>
            <person name="Auch B."/>
            <person name="Kono T."/>
            <person name="Mallez S."/>
            <person name="Becker A."/>
            <person name="Gohl D.M."/>
            <person name="Silverstein K.A.T."/>
            <person name="Koren S."/>
            <person name="Bechman K.B."/>
            <person name="Herman A."/>
            <person name="Abrahante J.E."/>
            <person name="Garbe J."/>
        </authorList>
    </citation>
    <scope>NUCLEOTIDE SEQUENCE</scope>
    <source>
        <strain evidence="1">Duluth1</strain>
        <tissue evidence="1">Whole animal</tissue>
    </source>
</reference>
<dbReference type="Proteomes" id="UP000828390">
    <property type="component" value="Unassembled WGS sequence"/>
</dbReference>
<comment type="caution">
    <text evidence="1">The sequence shown here is derived from an EMBL/GenBank/DDBJ whole genome shotgun (WGS) entry which is preliminary data.</text>
</comment>
<proteinExistence type="predicted"/>
<keyword evidence="2" id="KW-1185">Reference proteome</keyword>
<accession>A0A9D4HJP1</accession>
<organism evidence="1 2">
    <name type="scientific">Dreissena polymorpha</name>
    <name type="common">Zebra mussel</name>
    <name type="synonym">Mytilus polymorpha</name>
    <dbReference type="NCBI Taxonomy" id="45954"/>
    <lineage>
        <taxon>Eukaryota</taxon>
        <taxon>Metazoa</taxon>
        <taxon>Spiralia</taxon>
        <taxon>Lophotrochozoa</taxon>
        <taxon>Mollusca</taxon>
        <taxon>Bivalvia</taxon>
        <taxon>Autobranchia</taxon>
        <taxon>Heteroconchia</taxon>
        <taxon>Euheterodonta</taxon>
        <taxon>Imparidentia</taxon>
        <taxon>Neoheterodontei</taxon>
        <taxon>Myida</taxon>
        <taxon>Dreissenoidea</taxon>
        <taxon>Dreissenidae</taxon>
        <taxon>Dreissena</taxon>
    </lineage>
</organism>
<dbReference type="AlphaFoldDB" id="A0A9D4HJP1"/>
<name>A0A9D4HJP1_DREPO</name>
<gene>
    <name evidence="1" type="ORF">DPMN_063982</name>
</gene>